<sequence length="93" mass="10047">MQVPFGELNPDCFSASWFLENLSADHGRYTSICAEVFEELSVMSPLLGAEEGGTSDVTKVVGISSLKDSPDGLSLGLKERNSLIVPQLIAQRF</sequence>
<reference evidence="1 2" key="1">
    <citation type="journal article" date="2023" name="Hortic Res">
        <title>Pangenome of water caltrop reveals structural variations and asymmetric subgenome divergence after allopolyploidization.</title>
        <authorList>
            <person name="Zhang X."/>
            <person name="Chen Y."/>
            <person name="Wang L."/>
            <person name="Yuan Y."/>
            <person name="Fang M."/>
            <person name="Shi L."/>
            <person name="Lu R."/>
            <person name="Comes H.P."/>
            <person name="Ma Y."/>
            <person name="Chen Y."/>
            <person name="Huang G."/>
            <person name="Zhou Y."/>
            <person name="Zheng Z."/>
            <person name="Qiu Y."/>
        </authorList>
    </citation>
    <scope>NUCLEOTIDE SEQUENCE [LARGE SCALE GENOMIC DNA]</scope>
    <source>
        <strain evidence="1">F231</strain>
    </source>
</reference>
<evidence type="ECO:0000313" key="1">
    <source>
        <dbReference type="EMBL" id="KAK4791691.1"/>
    </source>
</evidence>
<gene>
    <name evidence="1" type="ORF">SAY86_032104</name>
</gene>
<dbReference type="Proteomes" id="UP001346149">
    <property type="component" value="Unassembled WGS sequence"/>
</dbReference>
<proteinExistence type="predicted"/>
<comment type="caution">
    <text evidence="1">The sequence shown here is derived from an EMBL/GenBank/DDBJ whole genome shotgun (WGS) entry which is preliminary data.</text>
</comment>
<keyword evidence="2" id="KW-1185">Reference proteome</keyword>
<evidence type="ECO:0000313" key="2">
    <source>
        <dbReference type="Proteomes" id="UP001346149"/>
    </source>
</evidence>
<protein>
    <submittedName>
        <fullName evidence="1">Uncharacterized protein</fullName>
    </submittedName>
</protein>
<dbReference type="AlphaFoldDB" id="A0AAN7M884"/>
<organism evidence="1 2">
    <name type="scientific">Trapa natans</name>
    <name type="common">Water chestnut</name>
    <dbReference type="NCBI Taxonomy" id="22666"/>
    <lineage>
        <taxon>Eukaryota</taxon>
        <taxon>Viridiplantae</taxon>
        <taxon>Streptophyta</taxon>
        <taxon>Embryophyta</taxon>
        <taxon>Tracheophyta</taxon>
        <taxon>Spermatophyta</taxon>
        <taxon>Magnoliopsida</taxon>
        <taxon>eudicotyledons</taxon>
        <taxon>Gunneridae</taxon>
        <taxon>Pentapetalae</taxon>
        <taxon>rosids</taxon>
        <taxon>malvids</taxon>
        <taxon>Myrtales</taxon>
        <taxon>Lythraceae</taxon>
        <taxon>Trapa</taxon>
    </lineage>
</organism>
<name>A0AAN7M884_TRANT</name>
<accession>A0AAN7M884</accession>
<dbReference type="EMBL" id="JAXQNO010000009">
    <property type="protein sequence ID" value="KAK4791691.1"/>
    <property type="molecule type" value="Genomic_DNA"/>
</dbReference>